<organism evidence="15 16">
    <name type="scientific">Sorangium cellulosum</name>
    <name type="common">Polyangium cellulosum</name>
    <dbReference type="NCBI Taxonomy" id="56"/>
    <lineage>
        <taxon>Bacteria</taxon>
        <taxon>Pseudomonadati</taxon>
        <taxon>Myxococcota</taxon>
        <taxon>Polyangia</taxon>
        <taxon>Polyangiales</taxon>
        <taxon>Polyangiaceae</taxon>
        <taxon>Sorangium</taxon>
    </lineage>
</organism>
<dbReference type="PROSITE" id="PS00710">
    <property type="entry name" value="PGM_PMM"/>
    <property type="match status" value="1"/>
</dbReference>
<dbReference type="InterPro" id="IPR005846">
    <property type="entry name" value="A-D-PHexomutase_a/b/a-III"/>
</dbReference>
<dbReference type="GO" id="GO:0008966">
    <property type="term" value="F:phosphoglucosamine mutase activity"/>
    <property type="evidence" value="ECO:0007669"/>
    <property type="project" value="UniProtKB-UniRule"/>
</dbReference>
<dbReference type="InterPro" id="IPR036900">
    <property type="entry name" value="A-D-PHexomutase_C_sf"/>
</dbReference>
<dbReference type="GO" id="GO:0000287">
    <property type="term" value="F:magnesium ion binding"/>
    <property type="evidence" value="ECO:0007669"/>
    <property type="project" value="UniProtKB-UniRule"/>
</dbReference>
<keyword evidence="5 8" id="KW-0413">Isomerase</keyword>
<dbReference type="InterPro" id="IPR016066">
    <property type="entry name" value="A-D-PHexomutase_CS"/>
</dbReference>
<dbReference type="PANTHER" id="PTHR42946:SF1">
    <property type="entry name" value="PHOSPHOGLUCOMUTASE (ALPHA-D-GLUCOSE-1,6-BISPHOSPHATE-DEPENDENT)"/>
    <property type="match status" value="1"/>
</dbReference>
<evidence type="ECO:0000313" key="15">
    <source>
        <dbReference type="EMBL" id="KYF54995.1"/>
    </source>
</evidence>
<comment type="cofactor">
    <cofactor evidence="8">
        <name>Mg(2+)</name>
        <dbReference type="ChEBI" id="CHEBI:18420"/>
    </cofactor>
    <text evidence="8">Binds 1 Mg(2+) ion per subunit.</text>
</comment>
<feature type="domain" description="Alpha-D-phosphohexomutase C-terminal" evidence="11">
    <location>
        <begin position="378"/>
        <end position="439"/>
    </location>
</feature>
<dbReference type="FunFam" id="3.40.120.10:FF:000001">
    <property type="entry name" value="Phosphoglucosamine mutase"/>
    <property type="match status" value="1"/>
</dbReference>
<evidence type="ECO:0000259" key="12">
    <source>
        <dbReference type="Pfam" id="PF02878"/>
    </source>
</evidence>
<feature type="binding site" evidence="8">
    <location>
        <position position="242"/>
    </location>
    <ligand>
        <name>Mg(2+)</name>
        <dbReference type="ChEBI" id="CHEBI:18420"/>
    </ligand>
</feature>
<evidence type="ECO:0000313" key="16">
    <source>
        <dbReference type="Proteomes" id="UP000075604"/>
    </source>
</evidence>
<evidence type="ECO:0000256" key="2">
    <source>
        <dbReference type="ARBA" id="ARBA00022553"/>
    </source>
</evidence>
<dbReference type="InterPro" id="IPR005841">
    <property type="entry name" value="Alpha-D-phosphohexomutase_SF"/>
</dbReference>
<dbReference type="Pfam" id="PF02879">
    <property type="entry name" value="PGM_PMM_II"/>
    <property type="match status" value="1"/>
</dbReference>
<dbReference type="InterPro" id="IPR050060">
    <property type="entry name" value="Phosphoglucosamine_mutase"/>
</dbReference>
<evidence type="ECO:0000259" key="13">
    <source>
        <dbReference type="Pfam" id="PF02879"/>
    </source>
</evidence>
<reference evidence="15 16" key="1">
    <citation type="submission" date="2014-02" db="EMBL/GenBank/DDBJ databases">
        <title>The small core and large imbalanced accessory genome model reveals a collaborative survival strategy of Sorangium cellulosum strains in nature.</title>
        <authorList>
            <person name="Han K."/>
            <person name="Peng R."/>
            <person name="Blom J."/>
            <person name="Li Y.-Z."/>
        </authorList>
    </citation>
    <scope>NUCLEOTIDE SEQUENCE [LARGE SCALE GENOMIC DNA]</scope>
    <source>
        <strain evidence="15 16">So0157-18</strain>
    </source>
</reference>
<feature type="domain" description="Alpha-D-phosphohexomutase alpha/beta/alpha" evidence="12">
    <location>
        <begin position="3"/>
        <end position="133"/>
    </location>
</feature>
<dbReference type="InterPro" id="IPR005844">
    <property type="entry name" value="A-D-PHexomutase_a/b/a-I"/>
</dbReference>
<dbReference type="CDD" id="cd05802">
    <property type="entry name" value="GlmM"/>
    <property type="match status" value="1"/>
</dbReference>
<dbReference type="FunFam" id="3.40.120.10:FF:000002">
    <property type="entry name" value="Phosphoglucosamine mutase"/>
    <property type="match status" value="1"/>
</dbReference>
<dbReference type="EC" id="5.4.2.10" evidence="6 8"/>
<sequence>MGKYFGTDGVRGIANLELTPELAFRLGRCGGHALAGESSGATFVVGRDTRVSGPMLEAAIVAGLSSIGASVIHLGVVTTPVVAYLTRHFGARAGIMISASHNPAEDNGVKFFGADGFKLPDEVEQAIEQLLDAPEDRLPRPVGGQLRATSVDAQAKEAYLRHLKAAVPARFDGARVVLDCANGGAYELAPRVFRELGADVVAIGVAPNGLNINDGCGSLHVEALREEVLRRGAQMGLSLDGDADRLVAVDERGAVVDGDEILYVCASAAKRERRLAKDTIVTTVMSNAGLAQAAGRLGVATQRTEVGDRHVVAEMRRGGYNLGGEPSGHVVWLDHATTGDGILAGLLLLDVVRRTGRRLSELTRPFERLPQVRADVMVADRNRLSGNPAIAAVVRRVERELGAAGRMVVRASGTEPVVRIMAEGLERPRIEAYVKELADVIARELSCSLNA</sequence>
<feature type="binding site" evidence="8">
    <location>
        <position position="244"/>
    </location>
    <ligand>
        <name>Mg(2+)</name>
        <dbReference type="ChEBI" id="CHEBI:18420"/>
    </ligand>
</feature>
<keyword evidence="4 8" id="KW-0460">Magnesium</keyword>
<evidence type="ECO:0000256" key="6">
    <source>
        <dbReference type="ARBA" id="ARBA00066330"/>
    </source>
</evidence>
<keyword evidence="3 8" id="KW-0479">Metal-binding</keyword>
<dbReference type="Pfam" id="PF00408">
    <property type="entry name" value="PGM_PMM_IV"/>
    <property type="match status" value="1"/>
</dbReference>
<evidence type="ECO:0000259" key="11">
    <source>
        <dbReference type="Pfam" id="PF00408"/>
    </source>
</evidence>
<comment type="PTM">
    <text evidence="8">Activated by phosphorylation.</text>
</comment>
<evidence type="ECO:0000256" key="7">
    <source>
        <dbReference type="ARBA" id="ARBA00068193"/>
    </source>
</evidence>
<comment type="function">
    <text evidence="8 10">Catalyzes the conversion of glucosamine-6-phosphate to glucosamine-1-phosphate.</text>
</comment>
<dbReference type="PANTHER" id="PTHR42946">
    <property type="entry name" value="PHOSPHOHEXOSE MUTASE"/>
    <property type="match status" value="1"/>
</dbReference>
<evidence type="ECO:0000256" key="10">
    <source>
        <dbReference type="RuleBase" id="RU004327"/>
    </source>
</evidence>
<dbReference type="GO" id="GO:0006048">
    <property type="term" value="P:UDP-N-acetylglucosamine biosynthetic process"/>
    <property type="evidence" value="ECO:0007669"/>
    <property type="project" value="TreeGrafter"/>
</dbReference>
<protein>
    <recommendedName>
        <fullName evidence="7 8">Phosphoglucosamine mutase</fullName>
        <ecNumber evidence="6 8">5.4.2.10</ecNumber>
    </recommendedName>
</protein>
<dbReference type="InterPro" id="IPR006352">
    <property type="entry name" value="GlmM_bact"/>
</dbReference>
<dbReference type="InterPro" id="IPR005845">
    <property type="entry name" value="A-D-PHexomutase_a/b/a-II"/>
</dbReference>
<gene>
    <name evidence="8" type="primary">glmM</name>
    <name evidence="15" type="ORF">BE04_38545</name>
</gene>
<dbReference type="HAMAP" id="MF_01554_B">
    <property type="entry name" value="GlmM_B"/>
    <property type="match status" value="1"/>
</dbReference>
<evidence type="ECO:0000256" key="5">
    <source>
        <dbReference type="ARBA" id="ARBA00023235"/>
    </source>
</evidence>
<feature type="binding site" description="via phosphate group" evidence="8">
    <location>
        <position position="100"/>
    </location>
    <ligand>
        <name>Mg(2+)</name>
        <dbReference type="ChEBI" id="CHEBI:18420"/>
    </ligand>
</feature>
<evidence type="ECO:0000259" key="14">
    <source>
        <dbReference type="Pfam" id="PF02880"/>
    </source>
</evidence>
<comment type="catalytic activity">
    <reaction evidence="8 10">
        <text>alpha-D-glucosamine 1-phosphate = D-glucosamine 6-phosphate</text>
        <dbReference type="Rhea" id="RHEA:23424"/>
        <dbReference type="ChEBI" id="CHEBI:58516"/>
        <dbReference type="ChEBI" id="CHEBI:58725"/>
        <dbReference type="EC" id="5.4.2.10"/>
    </reaction>
</comment>
<feature type="domain" description="Alpha-D-phosphohexomutase alpha/beta/alpha" evidence="13">
    <location>
        <begin position="157"/>
        <end position="253"/>
    </location>
</feature>
<evidence type="ECO:0000256" key="8">
    <source>
        <dbReference type="HAMAP-Rule" id="MF_01554"/>
    </source>
</evidence>
<dbReference type="GO" id="GO:0005975">
    <property type="term" value="P:carbohydrate metabolic process"/>
    <property type="evidence" value="ECO:0007669"/>
    <property type="project" value="InterPro"/>
</dbReference>
<dbReference type="Gene3D" id="3.30.310.50">
    <property type="entry name" value="Alpha-D-phosphohexomutase, C-terminal domain"/>
    <property type="match status" value="1"/>
</dbReference>
<feature type="binding site" evidence="8">
    <location>
        <position position="240"/>
    </location>
    <ligand>
        <name>Mg(2+)</name>
        <dbReference type="ChEBI" id="CHEBI:18420"/>
    </ligand>
</feature>
<dbReference type="Proteomes" id="UP000075604">
    <property type="component" value="Unassembled WGS sequence"/>
</dbReference>
<feature type="domain" description="Alpha-D-phosphohexomutase alpha/beta/alpha" evidence="14">
    <location>
        <begin position="257"/>
        <end position="364"/>
    </location>
</feature>
<dbReference type="InterPro" id="IPR016055">
    <property type="entry name" value="A-D-PHexomutase_a/b/a-I/II/III"/>
</dbReference>
<dbReference type="Pfam" id="PF02880">
    <property type="entry name" value="PGM_PMM_III"/>
    <property type="match status" value="1"/>
</dbReference>
<dbReference type="AlphaFoldDB" id="A0A150PH41"/>
<evidence type="ECO:0000256" key="3">
    <source>
        <dbReference type="ARBA" id="ARBA00022723"/>
    </source>
</evidence>
<dbReference type="Gene3D" id="3.40.120.10">
    <property type="entry name" value="Alpha-D-Glucose-1,6-Bisphosphate, subunit A, domain 3"/>
    <property type="match status" value="3"/>
</dbReference>
<dbReference type="Pfam" id="PF02878">
    <property type="entry name" value="PGM_PMM_I"/>
    <property type="match status" value="1"/>
</dbReference>
<dbReference type="GO" id="GO:0004615">
    <property type="term" value="F:phosphomannomutase activity"/>
    <property type="evidence" value="ECO:0007669"/>
    <property type="project" value="TreeGrafter"/>
</dbReference>
<dbReference type="GO" id="GO:0005829">
    <property type="term" value="C:cytosol"/>
    <property type="evidence" value="ECO:0007669"/>
    <property type="project" value="TreeGrafter"/>
</dbReference>
<keyword evidence="2 8" id="KW-0597">Phosphoprotein</keyword>
<dbReference type="SUPFAM" id="SSF53738">
    <property type="entry name" value="Phosphoglucomutase, first 3 domains"/>
    <property type="match status" value="3"/>
</dbReference>
<dbReference type="InterPro" id="IPR005843">
    <property type="entry name" value="A-D-PHexomutase_C"/>
</dbReference>
<proteinExistence type="inferred from homology"/>
<dbReference type="NCBIfam" id="TIGR01455">
    <property type="entry name" value="glmM"/>
    <property type="match status" value="1"/>
</dbReference>
<accession>A0A150PH41</accession>
<name>A0A150PH41_SORCE</name>
<feature type="modified residue" description="Phosphoserine" evidence="8">
    <location>
        <position position="100"/>
    </location>
</feature>
<evidence type="ECO:0000256" key="1">
    <source>
        <dbReference type="ARBA" id="ARBA00010231"/>
    </source>
</evidence>
<evidence type="ECO:0000256" key="9">
    <source>
        <dbReference type="RuleBase" id="RU004326"/>
    </source>
</evidence>
<dbReference type="PRINTS" id="PR00509">
    <property type="entry name" value="PGMPMM"/>
</dbReference>
<dbReference type="GO" id="GO:0009252">
    <property type="term" value="P:peptidoglycan biosynthetic process"/>
    <property type="evidence" value="ECO:0007669"/>
    <property type="project" value="TreeGrafter"/>
</dbReference>
<comment type="caution">
    <text evidence="15">The sequence shown here is derived from an EMBL/GenBank/DDBJ whole genome shotgun (WGS) entry which is preliminary data.</text>
</comment>
<dbReference type="SUPFAM" id="SSF55957">
    <property type="entry name" value="Phosphoglucomutase, C-terminal domain"/>
    <property type="match status" value="1"/>
</dbReference>
<evidence type="ECO:0000256" key="4">
    <source>
        <dbReference type="ARBA" id="ARBA00022842"/>
    </source>
</evidence>
<dbReference type="EMBL" id="JELX01002558">
    <property type="protein sequence ID" value="KYF54995.1"/>
    <property type="molecule type" value="Genomic_DNA"/>
</dbReference>
<comment type="similarity">
    <text evidence="1 8 9">Belongs to the phosphohexose mutase family.</text>
</comment>
<feature type="active site" description="Phosphoserine intermediate" evidence="8">
    <location>
        <position position="100"/>
    </location>
</feature>